<accession>X1QKI8</accession>
<feature type="non-terminal residue" evidence="1">
    <location>
        <position position="86"/>
    </location>
</feature>
<sequence length="86" mass="9730">MEGTVLEMGRSTVTKSKAGRFLVVLEKVTFPDGTTKTLPSIPSSIERPPIPPRNMNQILRRLEKEYEKLAETFDADNSDSERFTET</sequence>
<name>X1QKI8_9ZZZZ</name>
<evidence type="ECO:0000313" key="1">
    <source>
        <dbReference type="EMBL" id="GAI55336.1"/>
    </source>
</evidence>
<proteinExistence type="predicted"/>
<dbReference type="AlphaFoldDB" id="X1QKI8"/>
<organism evidence="1">
    <name type="scientific">marine sediment metagenome</name>
    <dbReference type="NCBI Taxonomy" id="412755"/>
    <lineage>
        <taxon>unclassified sequences</taxon>
        <taxon>metagenomes</taxon>
        <taxon>ecological metagenomes</taxon>
    </lineage>
</organism>
<comment type="caution">
    <text evidence="1">The sequence shown here is derived from an EMBL/GenBank/DDBJ whole genome shotgun (WGS) entry which is preliminary data.</text>
</comment>
<gene>
    <name evidence="1" type="ORF">S06H3_60194</name>
</gene>
<reference evidence="1" key="1">
    <citation type="journal article" date="2014" name="Front. Microbiol.">
        <title>High frequency of phylogenetically diverse reductive dehalogenase-homologous genes in deep subseafloor sedimentary metagenomes.</title>
        <authorList>
            <person name="Kawai M."/>
            <person name="Futagami T."/>
            <person name="Toyoda A."/>
            <person name="Takaki Y."/>
            <person name="Nishi S."/>
            <person name="Hori S."/>
            <person name="Arai W."/>
            <person name="Tsubouchi T."/>
            <person name="Morono Y."/>
            <person name="Uchiyama I."/>
            <person name="Ito T."/>
            <person name="Fujiyama A."/>
            <person name="Inagaki F."/>
            <person name="Takami H."/>
        </authorList>
    </citation>
    <scope>NUCLEOTIDE SEQUENCE</scope>
    <source>
        <strain evidence="1">Expedition CK06-06</strain>
    </source>
</reference>
<protein>
    <submittedName>
        <fullName evidence="1">Uncharacterized protein</fullName>
    </submittedName>
</protein>
<dbReference type="EMBL" id="BARV01039229">
    <property type="protein sequence ID" value="GAI55336.1"/>
    <property type="molecule type" value="Genomic_DNA"/>
</dbReference>